<evidence type="ECO:0008006" key="10">
    <source>
        <dbReference type="Google" id="ProtNLM"/>
    </source>
</evidence>
<evidence type="ECO:0000256" key="3">
    <source>
        <dbReference type="ARBA" id="ARBA00022723"/>
    </source>
</evidence>
<evidence type="ECO:0000256" key="1">
    <source>
        <dbReference type="ARBA" id="ARBA00010617"/>
    </source>
</evidence>
<evidence type="ECO:0000256" key="2">
    <source>
        <dbReference type="ARBA" id="ARBA00022617"/>
    </source>
</evidence>
<dbReference type="InterPro" id="IPR001128">
    <property type="entry name" value="Cyt_P450"/>
</dbReference>
<dbReference type="Pfam" id="PF00067">
    <property type="entry name" value="p450"/>
    <property type="match status" value="1"/>
</dbReference>
<sequence length="137" mass="16022">MADKHGPVFSIRLGSNKVLVVSSWEMAKECFTVHDKVFSTRPNTVASRLLTYDSAMFGFAPYEPYWREMRKIATVELLSSNRIVKTRGYEELEYLVMVKYLQEEMKSLQENLQEVKKHLQGKIKSLQEKLQEETNLQ</sequence>
<gene>
    <name evidence="8" type="ORF">V6N12_038053</name>
</gene>
<keyword evidence="5" id="KW-0408">Iron</keyword>
<comment type="caution">
    <text evidence="8">The sequence shown here is derived from an EMBL/GenBank/DDBJ whole genome shotgun (WGS) entry which is preliminary data.</text>
</comment>
<keyword evidence="6" id="KW-0503">Monooxygenase</keyword>
<dbReference type="Proteomes" id="UP001472677">
    <property type="component" value="Unassembled WGS sequence"/>
</dbReference>
<evidence type="ECO:0000256" key="7">
    <source>
        <dbReference type="SAM" id="Coils"/>
    </source>
</evidence>
<evidence type="ECO:0000256" key="6">
    <source>
        <dbReference type="ARBA" id="ARBA00023033"/>
    </source>
</evidence>
<dbReference type="EMBL" id="JBBPBM010000078">
    <property type="protein sequence ID" value="KAK8511450.1"/>
    <property type="molecule type" value="Genomic_DNA"/>
</dbReference>
<reference evidence="8 9" key="1">
    <citation type="journal article" date="2024" name="G3 (Bethesda)">
        <title>Genome assembly of Hibiscus sabdariffa L. provides insights into metabolisms of medicinal natural products.</title>
        <authorList>
            <person name="Kim T."/>
        </authorList>
    </citation>
    <scope>NUCLEOTIDE SEQUENCE [LARGE SCALE GENOMIC DNA]</scope>
    <source>
        <strain evidence="8">TK-2024</strain>
        <tissue evidence="8">Old leaves</tissue>
    </source>
</reference>
<keyword evidence="7" id="KW-0175">Coiled coil</keyword>
<evidence type="ECO:0000256" key="4">
    <source>
        <dbReference type="ARBA" id="ARBA00023002"/>
    </source>
</evidence>
<dbReference type="SUPFAM" id="SSF48264">
    <property type="entry name" value="Cytochrome P450"/>
    <property type="match status" value="1"/>
</dbReference>
<keyword evidence="9" id="KW-1185">Reference proteome</keyword>
<dbReference type="InterPro" id="IPR050651">
    <property type="entry name" value="Plant_Cytochrome_P450_Monoox"/>
</dbReference>
<dbReference type="InterPro" id="IPR002401">
    <property type="entry name" value="Cyt_P450_E_grp-I"/>
</dbReference>
<dbReference type="PANTHER" id="PTHR47947:SF29">
    <property type="entry name" value="CYTOCHROME P450 CYP82D47-LIKE"/>
    <property type="match status" value="1"/>
</dbReference>
<dbReference type="PRINTS" id="PR00463">
    <property type="entry name" value="EP450I"/>
</dbReference>
<organism evidence="8 9">
    <name type="scientific">Hibiscus sabdariffa</name>
    <name type="common">roselle</name>
    <dbReference type="NCBI Taxonomy" id="183260"/>
    <lineage>
        <taxon>Eukaryota</taxon>
        <taxon>Viridiplantae</taxon>
        <taxon>Streptophyta</taxon>
        <taxon>Embryophyta</taxon>
        <taxon>Tracheophyta</taxon>
        <taxon>Spermatophyta</taxon>
        <taxon>Magnoliopsida</taxon>
        <taxon>eudicotyledons</taxon>
        <taxon>Gunneridae</taxon>
        <taxon>Pentapetalae</taxon>
        <taxon>rosids</taxon>
        <taxon>malvids</taxon>
        <taxon>Malvales</taxon>
        <taxon>Malvaceae</taxon>
        <taxon>Malvoideae</taxon>
        <taxon>Hibiscus</taxon>
    </lineage>
</organism>
<accession>A0ABR2BXV6</accession>
<proteinExistence type="inferred from homology"/>
<feature type="coiled-coil region" evidence="7">
    <location>
        <begin position="98"/>
        <end position="136"/>
    </location>
</feature>
<name>A0ABR2BXV6_9ROSI</name>
<keyword evidence="4" id="KW-0560">Oxidoreductase</keyword>
<evidence type="ECO:0000313" key="8">
    <source>
        <dbReference type="EMBL" id="KAK8511450.1"/>
    </source>
</evidence>
<protein>
    <recommendedName>
        <fullName evidence="10">Cytochrome P450</fullName>
    </recommendedName>
</protein>
<evidence type="ECO:0000256" key="5">
    <source>
        <dbReference type="ARBA" id="ARBA00023004"/>
    </source>
</evidence>
<comment type="similarity">
    <text evidence="1">Belongs to the cytochrome P450 family.</text>
</comment>
<keyword evidence="2" id="KW-0349">Heme</keyword>
<evidence type="ECO:0000313" key="9">
    <source>
        <dbReference type="Proteomes" id="UP001472677"/>
    </source>
</evidence>
<dbReference type="PANTHER" id="PTHR47947">
    <property type="entry name" value="CYTOCHROME P450 82C3-RELATED"/>
    <property type="match status" value="1"/>
</dbReference>
<dbReference type="InterPro" id="IPR036396">
    <property type="entry name" value="Cyt_P450_sf"/>
</dbReference>
<dbReference type="Gene3D" id="1.10.630.10">
    <property type="entry name" value="Cytochrome P450"/>
    <property type="match status" value="1"/>
</dbReference>
<keyword evidence="3" id="KW-0479">Metal-binding</keyword>